<dbReference type="NCBIfam" id="TIGR02466">
    <property type="entry name" value="TIGR02466 family protein"/>
    <property type="match status" value="1"/>
</dbReference>
<evidence type="ECO:0008006" key="3">
    <source>
        <dbReference type="Google" id="ProtNLM"/>
    </source>
</evidence>
<dbReference type="Gene3D" id="2.60.120.620">
    <property type="entry name" value="q2cbj1_9rhob like domain"/>
    <property type="match status" value="1"/>
</dbReference>
<reference evidence="2" key="1">
    <citation type="submission" date="2017-08" db="EMBL/GenBank/DDBJ databases">
        <title>A dynamic microbial community with high functional redundancy inhabits the cold, oxic subseafloor aquifer.</title>
        <authorList>
            <person name="Tully B.J."/>
            <person name="Wheat C.G."/>
            <person name="Glazer B.T."/>
            <person name="Huber J.A."/>
        </authorList>
    </citation>
    <scope>NUCLEOTIDE SEQUENCE [LARGE SCALE GENOMIC DNA]</scope>
</reference>
<dbReference type="InterPro" id="IPR012668">
    <property type="entry name" value="CHP02466"/>
</dbReference>
<dbReference type="SUPFAM" id="SSF51197">
    <property type="entry name" value="Clavaminate synthase-like"/>
    <property type="match status" value="1"/>
</dbReference>
<dbReference type="Pfam" id="PF13759">
    <property type="entry name" value="2OG-FeII_Oxy_5"/>
    <property type="match status" value="1"/>
</dbReference>
<gene>
    <name evidence="1" type="ORF">COB20_08250</name>
</gene>
<proteinExistence type="predicted"/>
<dbReference type="AlphaFoldDB" id="A0A2A4X4V7"/>
<dbReference type="EMBL" id="NVUL01000046">
    <property type="protein sequence ID" value="PCI77331.1"/>
    <property type="molecule type" value="Genomic_DNA"/>
</dbReference>
<accession>A0A2A4X4V7</accession>
<evidence type="ECO:0000313" key="1">
    <source>
        <dbReference type="EMBL" id="PCI77331.1"/>
    </source>
</evidence>
<dbReference type="Proteomes" id="UP000218767">
    <property type="component" value="Unassembled WGS sequence"/>
</dbReference>
<comment type="caution">
    <text evidence="1">The sequence shown here is derived from an EMBL/GenBank/DDBJ whole genome shotgun (WGS) entry which is preliminary data.</text>
</comment>
<protein>
    <recommendedName>
        <fullName evidence="3">Fe2OG dioxygenase domain-containing protein</fullName>
    </recommendedName>
</protein>
<evidence type="ECO:0000313" key="2">
    <source>
        <dbReference type="Proteomes" id="UP000218767"/>
    </source>
</evidence>
<organism evidence="1 2">
    <name type="scientific">SAR86 cluster bacterium</name>
    <dbReference type="NCBI Taxonomy" id="2030880"/>
    <lineage>
        <taxon>Bacteria</taxon>
        <taxon>Pseudomonadati</taxon>
        <taxon>Pseudomonadota</taxon>
        <taxon>Gammaproteobacteria</taxon>
        <taxon>SAR86 cluster</taxon>
    </lineage>
</organism>
<name>A0A2A4X4V7_9GAMM</name>
<sequence>MSLAFSESKILPTNPREDISLEIGTQSLFPSLVWSTLFDDRVSFNAKILELANQMRSNDPNGVSNTNVKGWQSPNILQDLAEFEDINLRILQVCQRIAESQHFQPNVVLDHQAWVNISPPGASNKLHYHANCHFSGVYYVSLKEPECGSIYFRDPRVASRMFTSPITKQTDFTAEEVRMRPEEGRMYIFPGWLEHGVELNQSTEDRVSISFNVRATQQAAPSRP</sequence>